<proteinExistence type="predicted"/>
<name>A0A6P8J4J1_ACTTE</name>
<evidence type="ECO:0000256" key="1">
    <source>
        <dbReference type="SAM" id="MobiDB-lite"/>
    </source>
</evidence>
<dbReference type="RefSeq" id="XP_031574597.1">
    <property type="nucleotide sequence ID" value="XM_031718737.1"/>
</dbReference>
<sequence length="79" mass="8735">MTSKLMQCSRNKLRFVSITNAAEGIQRDPRLVHMGGTPETDSSSKESCQTIASDNGRRQHGSRARKPSYGLGMDDNTTY</sequence>
<keyword evidence="2" id="KW-1185">Reference proteome</keyword>
<gene>
    <name evidence="3" type="primary">LOC116308332</name>
</gene>
<feature type="region of interest" description="Disordered" evidence="1">
    <location>
        <begin position="30"/>
        <end position="79"/>
    </location>
</feature>
<dbReference type="Proteomes" id="UP000515163">
    <property type="component" value="Unplaced"/>
</dbReference>
<dbReference type="GeneID" id="116308332"/>
<feature type="compositionally biased region" description="Polar residues" evidence="1">
    <location>
        <begin position="39"/>
        <end position="53"/>
    </location>
</feature>
<protein>
    <submittedName>
        <fullName evidence="3">Uncharacterized protein LOC116308332 isoform X2</fullName>
    </submittedName>
</protein>
<accession>A0A6P8J4J1</accession>
<reference evidence="3" key="1">
    <citation type="submission" date="2025-08" db="UniProtKB">
        <authorList>
            <consortium name="RefSeq"/>
        </authorList>
    </citation>
    <scope>IDENTIFICATION</scope>
    <source>
        <tissue evidence="3">Tentacle</tissue>
    </source>
</reference>
<dbReference type="AlphaFoldDB" id="A0A6P8J4J1"/>
<evidence type="ECO:0000313" key="2">
    <source>
        <dbReference type="Proteomes" id="UP000515163"/>
    </source>
</evidence>
<organism evidence="2 3">
    <name type="scientific">Actinia tenebrosa</name>
    <name type="common">Australian red waratah sea anemone</name>
    <dbReference type="NCBI Taxonomy" id="6105"/>
    <lineage>
        <taxon>Eukaryota</taxon>
        <taxon>Metazoa</taxon>
        <taxon>Cnidaria</taxon>
        <taxon>Anthozoa</taxon>
        <taxon>Hexacorallia</taxon>
        <taxon>Actiniaria</taxon>
        <taxon>Actiniidae</taxon>
        <taxon>Actinia</taxon>
    </lineage>
</organism>
<dbReference type="OrthoDB" id="10320680at2759"/>
<evidence type="ECO:0000313" key="3">
    <source>
        <dbReference type="RefSeq" id="XP_031574597.1"/>
    </source>
</evidence>